<evidence type="ECO:0000256" key="3">
    <source>
        <dbReference type="ARBA" id="ARBA00022448"/>
    </source>
</evidence>
<protein>
    <submittedName>
        <fullName evidence="8">Alb1-domain-containing protein</fullName>
    </submittedName>
</protein>
<gene>
    <name evidence="8" type="ORF">QBC42DRAFT_272871</name>
</gene>
<evidence type="ECO:0000313" key="9">
    <source>
        <dbReference type="Proteomes" id="UP001321749"/>
    </source>
</evidence>
<keyword evidence="3" id="KW-0813">Transport</keyword>
<dbReference type="GO" id="GO:0030687">
    <property type="term" value="C:preribosome, large subunit precursor"/>
    <property type="evidence" value="ECO:0007669"/>
    <property type="project" value="TreeGrafter"/>
</dbReference>
<keyword evidence="6" id="KW-0539">Nucleus</keyword>
<organism evidence="8 9">
    <name type="scientific">Cladorrhinum samala</name>
    <dbReference type="NCBI Taxonomy" id="585594"/>
    <lineage>
        <taxon>Eukaryota</taxon>
        <taxon>Fungi</taxon>
        <taxon>Dikarya</taxon>
        <taxon>Ascomycota</taxon>
        <taxon>Pezizomycotina</taxon>
        <taxon>Sordariomycetes</taxon>
        <taxon>Sordariomycetidae</taxon>
        <taxon>Sordariales</taxon>
        <taxon>Podosporaceae</taxon>
        <taxon>Cladorrhinum</taxon>
    </lineage>
</organism>
<evidence type="ECO:0000256" key="5">
    <source>
        <dbReference type="ARBA" id="ARBA00022517"/>
    </source>
</evidence>
<feature type="compositionally biased region" description="Basic and acidic residues" evidence="7">
    <location>
        <begin position="20"/>
        <end position="39"/>
    </location>
</feature>
<evidence type="ECO:0000256" key="1">
    <source>
        <dbReference type="ARBA" id="ARBA00004123"/>
    </source>
</evidence>
<dbReference type="PANTHER" id="PTHR28280">
    <property type="entry name" value="SHUTTLING PRE-60S FACTOR ECM1"/>
    <property type="match status" value="1"/>
</dbReference>
<dbReference type="PANTHER" id="PTHR28280:SF1">
    <property type="entry name" value="SHUTTLING PRE-60S FACTOR ECM1"/>
    <property type="match status" value="1"/>
</dbReference>
<accession>A0AAV9HIN0</accession>
<reference evidence="8" key="1">
    <citation type="journal article" date="2023" name="Mol. Phylogenet. Evol.">
        <title>Genome-scale phylogeny and comparative genomics of the fungal order Sordariales.</title>
        <authorList>
            <person name="Hensen N."/>
            <person name="Bonometti L."/>
            <person name="Westerberg I."/>
            <person name="Brannstrom I.O."/>
            <person name="Guillou S."/>
            <person name="Cros-Aarteil S."/>
            <person name="Calhoun S."/>
            <person name="Haridas S."/>
            <person name="Kuo A."/>
            <person name="Mondo S."/>
            <person name="Pangilinan J."/>
            <person name="Riley R."/>
            <person name="LaButti K."/>
            <person name="Andreopoulos B."/>
            <person name="Lipzen A."/>
            <person name="Chen C."/>
            <person name="Yan M."/>
            <person name="Daum C."/>
            <person name="Ng V."/>
            <person name="Clum A."/>
            <person name="Steindorff A."/>
            <person name="Ohm R.A."/>
            <person name="Martin F."/>
            <person name="Silar P."/>
            <person name="Natvig D.O."/>
            <person name="Lalanne C."/>
            <person name="Gautier V."/>
            <person name="Ament-Velasquez S.L."/>
            <person name="Kruys A."/>
            <person name="Hutchinson M.I."/>
            <person name="Powell A.J."/>
            <person name="Barry K."/>
            <person name="Miller A.N."/>
            <person name="Grigoriev I.V."/>
            <person name="Debuchy R."/>
            <person name="Gladieux P."/>
            <person name="Hiltunen Thoren M."/>
            <person name="Johannesson H."/>
        </authorList>
    </citation>
    <scope>NUCLEOTIDE SEQUENCE</scope>
    <source>
        <strain evidence="8">PSN324</strain>
    </source>
</reference>
<comment type="subcellular location">
    <subcellularLocation>
        <location evidence="2">Cytoplasm</location>
    </subcellularLocation>
    <subcellularLocation>
        <location evidence="1">Nucleus</location>
    </subcellularLocation>
</comment>
<proteinExistence type="predicted"/>
<name>A0AAV9HIN0_9PEZI</name>
<keyword evidence="4" id="KW-0963">Cytoplasm</keyword>
<evidence type="ECO:0000256" key="4">
    <source>
        <dbReference type="ARBA" id="ARBA00022490"/>
    </source>
</evidence>
<evidence type="ECO:0000256" key="2">
    <source>
        <dbReference type="ARBA" id="ARBA00004496"/>
    </source>
</evidence>
<keyword evidence="5" id="KW-0690">Ribosome biogenesis</keyword>
<dbReference type="GO" id="GO:0005737">
    <property type="term" value="C:cytoplasm"/>
    <property type="evidence" value="ECO:0007669"/>
    <property type="project" value="UniProtKB-SubCell"/>
</dbReference>
<dbReference type="GO" id="GO:0005730">
    <property type="term" value="C:nucleolus"/>
    <property type="evidence" value="ECO:0007669"/>
    <property type="project" value="TreeGrafter"/>
</dbReference>
<evidence type="ECO:0000313" key="8">
    <source>
        <dbReference type="EMBL" id="KAK4460208.1"/>
    </source>
</evidence>
<reference evidence="8" key="2">
    <citation type="submission" date="2023-06" db="EMBL/GenBank/DDBJ databases">
        <authorList>
            <consortium name="Lawrence Berkeley National Laboratory"/>
            <person name="Mondo S.J."/>
            <person name="Hensen N."/>
            <person name="Bonometti L."/>
            <person name="Westerberg I."/>
            <person name="Brannstrom I.O."/>
            <person name="Guillou S."/>
            <person name="Cros-Aarteil S."/>
            <person name="Calhoun S."/>
            <person name="Haridas S."/>
            <person name="Kuo A."/>
            <person name="Pangilinan J."/>
            <person name="Riley R."/>
            <person name="Labutti K."/>
            <person name="Andreopoulos B."/>
            <person name="Lipzen A."/>
            <person name="Chen C."/>
            <person name="Yanf M."/>
            <person name="Daum C."/>
            <person name="Ng V."/>
            <person name="Clum A."/>
            <person name="Steindorff A."/>
            <person name="Ohm R."/>
            <person name="Martin F."/>
            <person name="Silar P."/>
            <person name="Natvig D."/>
            <person name="Lalanne C."/>
            <person name="Gautier V."/>
            <person name="Ament-Velasquez S.L."/>
            <person name="Kruys A."/>
            <person name="Hutchinson M.I."/>
            <person name="Powell A.J."/>
            <person name="Barry K."/>
            <person name="Miller A.N."/>
            <person name="Grigoriev I.V."/>
            <person name="Debuchy R."/>
            <person name="Gladieux P."/>
            <person name="Thoren M.H."/>
            <person name="Johannesson H."/>
        </authorList>
    </citation>
    <scope>NUCLEOTIDE SEQUENCE</scope>
    <source>
        <strain evidence="8">PSN324</strain>
    </source>
</reference>
<feature type="compositionally biased region" description="Basic residues" evidence="7">
    <location>
        <begin position="60"/>
        <end position="75"/>
    </location>
</feature>
<dbReference type="InterPro" id="IPR022784">
    <property type="entry name" value="Ribosome_bgen_Alb1"/>
</dbReference>
<dbReference type="InterPro" id="IPR053278">
    <property type="entry name" value="Pre-60S_factor_ECM1"/>
</dbReference>
<dbReference type="AlphaFoldDB" id="A0AAV9HIN0"/>
<keyword evidence="9" id="KW-1185">Reference proteome</keyword>
<feature type="region of interest" description="Disordered" evidence="7">
    <location>
        <begin position="1"/>
        <end position="83"/>
    </location>
</feature>
<sequence>MAKPTVAKGKKAPSKHSRAARRDMPVDIDTDKSLKEARAPQDSVDNRPAVLAAHRSGGVTKKKSGRKAVLSHKARQRAEKSMDRAEAIMERTLTKIQKSKNSAKVIAQRRKPWEDINGDVGGVVPAKKLTKRQLFKMEEDAMVAKFFADDDGNVEMDGADAAEGLAKSVPIAQPLPVEDEEVL</sequence>
<dbReference type="Proteomes" id="UP001321749">
    <property type="component" value="Unassembled WGS sequence"/>
</dbReference>
<evidence type="ECO:0000256" key="6">
    <source>
        <dbReference type="ARBA" id="ARBA00023242"/>
    </source>
</evidence>
<comment type="caution">
    <text evidence="8">The sequence shown here is derived from an EMBL/GenBank/DDBJ whole genome shotgun (WGS) entry which is preliminary data.</text>
</comment>
<dbReference type="Pfam" id="PF09135">
    <property type="entry name" value="Alb1"/>
    <property type="match status" value="1"/>
</dbReference>
<dbReference type="EMBL" id="MU865017">
    <property type="protein sequence ID" value="KAK4460208.1"/>
    <property type="molecule type" value="Genomic_DNA"/>
</dbReference>
<dbReference type="GO" id="GO:0000055">
    <property type="term" value="P:ribosomal large subunit export from nucleus"/>
    <property type="evidence" value="ECO:0007669"/>
    <property type="project" value="TreeGrafter"/>
</dbReference>
<evidence type="ECO:0000256" key="7">
    <source>
        <dbReference type="SAM" id="MobiDB-lite"/>
    </source>
</evidence>
<feature type="compositionally biased region" description="Basic residues" evidence="7">
    <location>
        <begin position="8"/>
        <end position="19"/>
    </location>
</feature>